<evidence type="ECO:0000313" key="2">
    <source>
        <dbReference type="Proteomes" id="UP000235371"/>
    </source>
</evidence>
<gene>
    <name evidence="1" type="ORF">K444DRAFT_666062</name>
</gene>
<organism evidence="1 2">
    <name type="scientific">Hyaloscypha bicolor E</name>
    <dbReference type="NCBI Taxonomy" id="1095630"/>
    <lineage>
        <taxon>Eukaryota</taxon>
        <taxon>Fungi</taxon>
        <taxon>Dikarya</taxon>
        <taxon>Ascomycota</taxon>
        <taxon>Pezizomycotina</taxon>
        <taxon>Leotiomycetes</taxon>
        <taxon>Helotiales</taxon>
        <taxon>Hyaloscyphaceae</taxon>
        <taxon>Hyaloscypha</taxon>
        <taxon>Hyaloscypha bicolor</taxon>
    </lineage>
</organism>
<sequence length="201" mass="23520">MMEDRPSYMKQFLQFDLTHLLTLQSQLRNFKLQSQLHPIETKITSAASLQKPDMKTHSVYDLSGINNWTKEDEADKRKKDKGEVAEEKTDAFYIYDPTMFPVLISSPSNDNVANRDLMLAQFEKLTKEELDLLVNKANEEFSMMVNCPRCKRTHSKCMYPAITTMLVELQMKMRQADPTKVTRLVIDKWSETFEKVYDAYQ</sequence>
<keyword evidence="2" id="KW-1185">Reference proteome</keyword>
<evidence type="ECO:0000313" key="1">
    <source>
        <dbReference type="EMBL" id="PMD56450.1"/>
    </source>
</evidence>
<proteinExistence type="predicted"/>
<name>A0A2J6T092_9HELO</name>
<dbReference type="AlphaFoldDB" id="A0A2J6T092"/>
<dbReference type="Proteomes" id="UP000235371">
    <property type="component" value="Unassembled WGS sequence"/>
</dbReference>
<protein>
    <submittedName>
        <fullName evidence="1">Uncharacterized protein</fullName>
    </submittedName>
</protein>
<accession>A0A2J6T092</accession>
<dbReference type="GeneID" id="36595231"/>
<dbReference type="RefSeq" id="XP_024733354.1">
    <property type="nucleotide sequence ID" value="XM_024887155.1"/>
</dbReference>
<dbReference type="EMBL" id="KZ613848">
    <property type="protein sequence ID" value="PMD56450.1"/>
    <property type="molecule type" value="Genomic_DNA"/>
</dbReference>
<dbReference type="InParanoid" id="A0A2J6T092"/>
<reference evidence="1 2" key="1">
    <citation type="submission" date="2016-04" db="EMBL/GenBank/DDBJ databases">
        <title>A degradative enzymes factory behind the ericoid mycorrhizal symbiosis.</title>
        <authorList>
            <consortium name="DOE Joint Genome Institute"/>
            <person name="Martino E."/>
            <person name="Morin E."/>
            <person name="Grelet G."/>
            <person name="Kuo A."/>
            <person name="Kohler A."/>
            <person name="Daghino S."/>
            <person name="Barry K."/>
            <person name="Choi C."/>
            <person name="Cichocki N."/>
            <person name="Clum A."/>
            <person name="Copeland A."/>
            <person name="Hainaut M."/>
            <person name="Haridas S."/>
            <person name="Labutti K."/>
            <person name="Lindquist E."/>
            <person name="Lipzen A."/>
            <person name="Khouja H.-R."/>
            <person name="Murat C."/>
            <person name="Ohm R."/>
            <person name="Olson A."/>
            <person name="Spatafora J."/>
            <person name="Veneault-Fourrey C."/>
            <person name="Henrissat B."/>
            <person name="Grigoriev I."/>
            <person name="Martin F."/>
            <person name="Perotto S."/>
        </authorList>
    </citation>
    <scope>NUCLEOTIDE SEQUENCE [LARGE SCALE GENOMIC DNA]</scope>
    <source>
        <strain evidence="1 2">E</strain>
    </source>
</reference>
<dbReference type="OrthoDB" id="10474177at2759"/>